<feature type="transmembrane region" description="Helical" evidence="9">
    <location>
        <begin position="453"/>
        <end position="478"/>
    </location>
</feature>
<feature type="transmembrane region" description="Helical" evidence="9">
    <location>
        <begin position="669"/>
        <end position="689"/>
    </location>
</feature>
<proteinExistence type="inferred from homology"/>
<dbReference type="Pfam" id="PF01205">
    <property type="entry name" value="Impact_N"/>
    <property type="match status" value="1"/>
</dbReference>
<comment type="similarity">
    <text evidence="2">Belongs to the CSC1 (TC 1.A.17) family.</text>
</comment>
<keyword evidence="5 9" id="KW-1133">Transmembrane helix</keyword>
<dbReference type="GO" id="GO:0005886">
    <property type="term" value="C:plasma membrane"/>
    <property type="evidence" value="ECO:0007669"/>
    <property type="project" value="TreeGrafter"/>
</dbReference>
<gene>
    <name evidence="14" type="ORF">PAXINDRAFT_155549</name>
</gene>
<evidence type="ECO:0000256" key="8">
    <source>
        <dbReference type="SAM" id="MobiDB-lite"/>
    </source>
</evidence>
<feature type="domain" description="CSC1/OSCA1-like N-terminal transmembrane" evidence="12">
    <location>
        <begin position="23"/>
        <end position="164"/>
    </location>
</feature>
<dbReference type="Proteomes" id="UP000053647">
    <property type="component" value="Unassembled WGS sequence"/>
</dbReference>
<dbReference type="InterPro" id="IPR001498">
    <property type="entry name" value="Impact_N"/>
</dbReference>
<dbReference type="InterPro" id="IPR020569">
    <property type="entry name" value="UPF0029_Impact_CS"/>
</dbReference>
<feature type="compositionally biased region" description="Polar residues" evidence="8">
    <location>
        <begin position="829"/>
        <end position="846"/>
    </location>
</feature>
<evidence type="ECO:0000256" key="5">
    <source>
        <dbReference type="ARBA" id="ARBA00022989"/>
    </source>
</evidence>
<evidence type="ECO:0000259" key="10">
    <source>
        <dbReference type="Pfam" id="PF01205"/>
    </source>
</evidence>
<evidence type="ECO:0000256" key="3">
    <source>
        <dbReference type="ARBA" id="ARBA00022448"/>
    </source>
</evidence>
<dbReference type="OrthoDB" id="2150324at2759"/>
<evidence type="ECO:0000256" key="6">
    <source>
        <dbReference type="ARBA" id="ARBA00023136"/>
    </source>
</evidence>
<dbReference type="PROSITE" id="PS00910">
    <property type="entry name" value="UPF0029"/>
    <property type="match status" value="1"/>
</dbReference>
<dbReference type="PANTHER" id="PTHR13018:SF149">
    <property type="entry name" value="DOMAIN PROTEIN, PUTATIVE (AFU_ORTHOLOGUE AFUA_3G11660)-RELATED"/>
    <property type="match status" value="1"/>
</dbReference>
<accession>A0A0C9U910</accession>
<dbReference type="InterPro" id="IPR027815">
    <property type="entry name" value="CSC1/OSCA1-like_cyt"/>
</dbReference>
<feature type="domain" description="Impact N-terminal" evidence="10">
    <location>
        <begin position="873"/>
        <end position="989"/>
    </location>
</feature>
<feature type="domain" description="CSC1/OSCA1-like 7TM region" evidence="11">
    <location>
        <begin position="362"/>
        <end position="629"/>
    </location>
</feature>
<evidence type="ECO:0000256" key="4">
    <source>
        <dbReference type="ARBA" id="ARBA00022692"/>
    </source>
</evidence>
<evidence type="ECO:0000259" key="12">
    <source>
        <dbReference type="Pfam" id="PF13967"/>
    </source>
</evidence>
<organism evidence="14 15">
    <name type="scientific">Paxillus involutus ATCC 200175</name>
    <dbReference type="NCBI Taxonomy" id="664439"/>
    <lineage>
        <taxon>Eukaryota</taxon>
        <taxon>Fungi</taxon>
        <taxon>Dikarya</taxon>
        <taxon>Basidiomycota</taxon>
        <taxon>Agaricomycotina</taxon>
        <taxon>Agaricomycetes</taxon>
        <taxon>Agaricomycetidae</taxon>
        <taxon>Boletales</taxon>
        <taxon>Paxilineae</taxon>
        <taxon>Paxillaceae</taxon>
        <taxon>Paxillus</taxon>
    </lineage>
</organism>
<dbReference type="Pfam" id="PF13967">
    <property type="entry name" value="RSN1_TM"/>
    <property type="match status" value="1"/>
</dbReference>
<feature type="transmembrane region" description="Helical" evidence="9">
    <location>
        <begin position="140"/>
        <end position="162"/>
    </location>
</feature>
<keyword evidence="7" id="KW-0175">Coiled coil</keyword>
<evidence type="ECO:0000259" key="13">
    <source>
        <dbReference type="Pfam" id="PF14703"/>
    </source>
</evidence>
<dbReference type="InterPro" id="IPR045122">
    <property type="entry name" value="Csc1-like"/>
</dbReference>
<dbReference type="HOGENOM" id="CLU_009187_0_0_1"/>
<dbReference type="InterPro" id="IPR036956">
    <property type="entry name" value="Impact_N_sf"/>
</dbReference>
<feature type="domain" description="CSC1/OSCA1-like cytosolic" evidence="13">
    <location>
        <begin position="187"/>
        <end position="350"/>
    </location>
</feature>
<reference evidence="15" key="2">
    <citation type="submission" date="2015-01" db="EMBL/GenBank/DDBJ databases">
        <title>Evolutionary Origins and Diversification of the Mycorrhizal Mutualists.</title>
        <authorList>
            <consortium name="DOE Joint Genome Institute"/>
            <consortium name="Mycorrhizal Genomics Consortium"/>
            <person name="Kohler A."/>
            <person name="Kuo A."/>
            <person name="Nagy L.G."/>
            <person name="Floudas D."/>
            <person name="Copeland A."/>
            <person name="Barry K.W."/>
            <person name="Cichocki N."/>
            <person name="Veneault-Fourrey C."/>
            <person name="LaButti K."/>
            <person name="Lindquist E.A."/>
            <person name="Lipzen A."/>
            <person name="Lundell T."/>
            <person name="Morin E."/>
            <person name="Murat C."/>
            <person name="Riley R."/>
            <person name="Ohm R."/>
            <person name="Sun H."/>
            <person name="Tunlid A."/>
            <person name="Henrissat B."/>
            <person name="Grigoriev I.V."/>
            <person name="Hibbett D.S."/>
            <person name="Martin F."/>
        </authorList>
    </citation>
    <scope>NUCLEOTIDE SEQUENCE [LARGE SCALE GENOMIC DNA]</scope>
    <source>
        <strain evidence="15">ATCC 200175</strain>
    </source>
</reference>
<keyword evidence="3" id="KW-0813">Transport</keyword>
<evidence type="ECO:0000256" key="1">
    <source>
        <dbReference type="ARBA" id="ARBA00004141"/>
    </source>
</evidence>
<feature type="transmembrane region" description="Helical" evidence="9">
    <location>
        <begin position="581"/>
        <end position="607"/>
    </location>
</feature>
<evidence type="ECO:0000313" key="14">
    <source>
        <dbReference type="EMBL" id="KIJ15521.1"/>
    </source>
</evidence>
<name>A0A0C9U910_PAXIN</name>
<evidence type="ECO:0000256" key="2">
    <source>
        <dbReference type="ARBA" id="ARBA00007779"/>
    </source>
</evidence>
<dbReference type="InterPro" id="IPR003864">
    <property type="entry name" value="CSC1/OSCA1-like_7TM"/>
</dbReference>
<feature type="region of interest" description="Disordered" evidence="8">
    <location>
        <begin position="819"/>
        <end position="846"/>
    </location>
</feature>
<protein>
    <submittedName>
        <fullName evidence="14">Unplaced genomic scaffold PAXINscaffold_14, whole genome shotgun sequence</fullName>
    </submittedName>
</protein>
<dbReference type="EMBL" id="KN819336">
    <property type="protein sequence ID" value="KIJ15521.1"/>
    <property type="molecule type" value="Genomic_DNA"/>
</dbReference>
<dbReference type="InterPro" id="IPR032880">
    <property type="entry name" value="CSC1/OSCA1-like_N"/>
</dbReference>
<evidence type="ECO:0000259" key="11">
    <source>
        <dbReference type="Pfam" id="PF02714"/>
    </source>
</evidence>
<dbReference type="AlphaFoldDB" id="A0A0C9U910"/>
<feature type="transmembrane region" description="Helical" evidence="9">
    <location>
        <begin position="363"/>
        <end position="389"/>
    </location>
</feature>
<dbReference type="Pfam" id="PF14703">
    <property type="entry name" value="PHM7_cyt"/>
    <property type="match status" value="1"/>
</dbReference>
<dbReference type="SUPFAM" id="SSF54211">
    <property type="entry name" value="Ribosomal protein S5 domain 2-like"/>
    <property type="match status" value="1"/>
</dbReference>
<feature type="transmembrane region" description="Helical" evidence="9">
    <location>
        <begin position="409"/>
        <end position="432"/>
    </location>
</feature>
<evidence type="ECO:0000256" key="7">
    <source>
        <dbReference type="SAM" id="Coils"/>
    </source>
</evidence>
<feature type="coiled-coil region" evidence="7">
    <location>
        <begin position="280"/>
        <end position="307"/>
    </location>
</feature>
<dbReference type="Pfam" id="PF02714">
    <property type="entry name" value="RSN1_7TM"/>
    <property type="match status" value="1"/>
</dbReference>
<dbReference type="GO" id="GO:0005227">
    <property type="term" value="F:calcium-activated cation channel activity"/>
    <property type="evidence" value="ECO:0007669"/>
    <property type="project" value="InterPro"/>
</dbReference>
<keyword evidence="15" id="KW-1185">Reference proteome</keyword>
<feature type="transmembrane region" description="Helical" evidence="9">
    <location>
        <begin position="98"/>
        <end position="120"/>
    </location>
</feature>
<feature type="transmembrane region" description="Helical" evidence="9">
    <location>
        <begin position="524"/>
        <end position="542"/>
    </location>
</feature>
<comment type="subcellular location">
    <subcellularLocation>
        <location evidence="1">Membrane</location>
        <topology evidence="1">Multi-pass membrane protein</topology>
    </subcellularLocation>
</comment>
<dbReference type="PANTHER" id="PTHR13018">
    <property type="entry name" value="PROBABLE MEMBRANE PROTEIN DUF221-RELATED"/>
    <property type="match status" value="1"/>
</dbReference>
<evidence type="ECO:0000313" key="15">
    <source>
        <dbReference type="Proteomes" id="UP000053647"/>
    </source>
</evidence>
<reference evidence="14 15" key="1">
    <citation type="submission" date="2014-06" db="EMBL/GenBank/DDBJ databases">
        <authorList>
            <consortium name="DOE Joint Genome Institute"/>
            <person name="Kuo A."/>
            <person name="Kohler A."/>
            <person name="Nagy L.G."/>
            <person name="Floudas D."/>
            <person name="Copeland A."/>
            <person name="Barry K.W."/>
            <person name="Cichocki N."/>
            <person name="Veneault-Fourrey C."/>
            <person name="LaButti K."/>
            <person name="Lindquist E.A."/>
            <person name="Lipzen A."/>
            <person name="Lundell T."/>
            <person name="Morin E."/>
            <person name="Murat C."/>
            <person name="Sun H."/>
            <person name="Tunlid A."/>
            <person name="Henrissat B."/>
            <person name="Grigoriev I.V."/>
            <person name="Hibbett D.S."/>
            <person name="Martin F."/>
            <person name="Nordberg H.P."/>
            <person name="Cantor M.N."/>
            <person name="Hua S.X."/>
        </authorList>
    </citation>
    <scope>NUCLEOTIDE SEQUENCE [LARGE SCALE GENOMIC DNA]</scope>
    <source>
        <strain evidence="14 15">ATCC 200175</strain>
    </source>
</reference>
<dbReference type="Gene3D" id="3.30.230.30">
    <property type="entry name" value="Impact, N-terminal domain"/>
    <property type="match status" value="1"/>
</dbReference>
<dbReference type="InterPro" id="IPR020568">
    <property type="entry name" value="Ribosomal_Su5_D2-typ_SF"/>
</dbReference>
<evidence type="ECO:0000256" key="9">
    <source>
        <dbReference type="SAM" id="Phobius"/>
    </source>
</evidence>
<keyword evidence="6 9" id="KW-0472">Membrane</keyword>
<sequence length="1088" mass="121575">MANIGQIIDENVSRTLAPRAVGSQVATVLAFNILRPKNKVIYEPKVKYHVGDKKPPRISDSLLGWLPPLYRTKEPELVDKIGLDAVTFLRFTRMTRSLFSCIALLGCAILIPIDAVYNIQHVAAADRDILSMLTIRDVQGSFLFAHVAVTYAISILVMFFVWRNWKDMLRLRQEWFRSPEYMESFYARTLAVTHVPRKHQSDEGIRAIFESVQVPYPTTSVHVGRKVGRLPELIEYHNTAVRELEQVLVTYLKGGRIAKERPTIRIGGFLGMGGVKKDAIDFYTAKLRRTETAIDDYRQEIDTRKAENYGFASMAAVPYAHIVANILRKKHPKGTDITLAPNPKDIIWANLNKSPAELFGNKLLGFLLLVLVCFFNTIPLFVISILANLSSISAYVGFLSRWSEASPGSFAVVSGVLPPAVSALFGFFLPIVMRWLSRFQGVQTRSRLDRAVVARYFAFLVISQLVVFTLIGVGFIAAEQVVSEIGEHTSFADIINNLHTLPQTINQTYINQASYWLTFFPLRGFLVIFDLAQILNLVWTSFKTHVFGRTPRDIREWTQPPEFQYAIYYADHLSALSSNTLFMATVALVFAPLAPLVALAGAIVFWMGSWVYKYQLMFVCITKIETGGVAGVGCLDANADGPQYVEMLHANATYLSVLSAIGLQYGFKSFMWVTTVPPMLFIIAFKIWLDKMFYEKFMYYLPSETELREAKVHSSRADASGNRLEKRFGHPALHAELFAPMVHAKMMPLLGDVYKGKIGSDKAKLNEYGGQQMDAQVVEGGLRIAGIEQQDLEYDPALYQRDRGELDWDARLHTACIRPARPSRDSESDSFSRGGQLASSPNTSTAMSNLDAFVTSSRPPPTTVTTSQEIRDRGSAFVGNVYRATTPYEAKAAIHHHKHIVHAGKEVYQISAWRCMVLKAGRTGLGGPDDFELVTGYDDGGEQWAGSKVLKVMQTEGVIDAVVIVSRWFGGTLLGPVRFTHIETCASEVCRKFKKVEEMEECIQTLKTLDDLLTTLRAELQTHTPTITAEGATTSQSSALKARTKSKPPDYSIMQERLDLTKAKRLIHAKESAIKSVKTLIAKSKATT</sequence>
<keyword evidence="4 9" id="KW-0812">Transmembrane</keyword>